<dbReference type="PROSITE" id="PS50209">
    <property type="entry name" value="CARD"/>
    <property type="match status" value="1"/>
</dbReference>
<proteinExistence type="predicted"/>
<evidence type="ECO:0000259" key="1">
    <source>
        <dbReference type="PROSITE" id="PS50209"/>
    </source>
</evidence>
<evidence type="ECO:0000313" key="3">
    <source>
        <dbReference type="Proteomes" id="UP000507470"/>
    </source>
</evidence>
<evidence type="ECO:0000313" key="2">
    <source>
        <dbReference type="EMBL" id="CAC5412096.1"/>
    </source>
</evidence>
<dbReference type="Proteomes" id="UP000507470">
    <property type="component" value="Unassembled WGS sequence"/>
</dbReference>
<sequence length="152" mass="17587">MKRIRLLLRQEHVVEHVEVEDEQTSAYSEIILDRHGSFGLQQDDCEDGIYKILDELICQTDFDPRIVDHLISSCVLTIDDGEDIMQASTRIRKNKILFDILFERPFVSLIPLKQASIDVKNIEIQTILERNGFIDQEMNLPTVQQSVMSDGR</sequence>
<keyword evidence="3" id="KW-1185">Reference proteome</keyword>
<dbReference type="EMBL" id="CACVKT020007973">
    <property type="protein sequence ID" value="CAC5412096.1"/>
    <property type="molecule type" value="Genomic_DNA"/>
</dbReference>
<reference evidence="2 3" key="1">
    <citation type="submission" date="2020-06" db="EMBL/GenBank/DDBJ databases">
        <authorList>
            <person name="Li R."/>
            <person name="Bekaert M."/>
        </authorList>
    </citation>
    <scope>NUCLEOTIDE SEQUENCE [LARGE SCALE GENOMIC DNA]</scope>
    <source>
        <strain evidence="3">wild</strain>
    </source>
</reference>
<dbReference type="CDD" id="cd01671">
    <property type="entry name" value="CARD"/>
    <property type="match status" value="1"/>
</dbReference>
<gene>
    <name evidence="2" type="ORF">MCOR_45115</name>
</gene>
<protein>
    <submittedName>
        <fullName evidence="2">TRIM55</fullName>
    </submittedName>
</protein>
<dbReference type="InterPro" id="IPR011029">
    <property type="entry name" value="DEATH-like_dom_sf"/>
</dbReference>
<dbReference type="InterPro" id="IPR001315">
    <property type="entry name" value="CARD"/>
</dbReference>
<dbReference type="AlphaFoldDB" id="A0A6J8DVL9"/>
<feature type="domain" description="CARD" evidence="1">
    <location>
        <begin position="66"/>
        <end position="104"/>
    </location>
</feature>
<accession>A0A6J8DVL9</accession>
<dbReference type="Gene3D" id="1.10.533.10">
    <property type="entry name" value="Death Domain, Fas"/>
    <property type="match status" value="1"/>
</dbReference>
<organism evidence="2 3">
    <name type="scientific">Mytilus coruscus</name>
    <name type="common">Sea mussel</name>
    <dbReference type="NCBI Taxonomy" id="42192"/>
    <lineage>
        <taxon>Eukaryota</taxon>
        <taxon>Metazoa</taxon>
        <taxon>Spiralia</taxon>
        <taxon>Lophotrochozoa</taxon>
        <taxon>Mollusca</taxon>
        <taxon>Bivalvia</taxon>
        <taxon>Autobranchia</taxon>
        <taxon>Pteriomorphia</taxon>
        <taxon>Mytilida</taxon>
        <taxon>Mytiloidea</taxon>
        <taxon>Mytilidae</taxon>
        <taxon>Mytilinae</taxon>
        <taxon>Mytilus</taxon>
    </lineage>
</organism>
<dbReference type="GO" id="GO:0042981">
    <property type="term" value="P:regulation of apoptotic process"/>
    <property type="evidence" value="ECO:0007669"/>
    <property type="project" value="InterPro"/>
</dbReference>
<dbReference type="SUPFAM" id="SSF47986">
    <property type="entry name" value="DEATH domain"/>
    <property type="match status" value="1"/>
</dbReference>
<name>A0A6J8DVL9_MYTCO</name>